<dbReference type="InterPro" id="IPR013783">
    <property type="entry name" value="Ig-like_fold"/>
</dbReference>
<feature type="chain" id="PRO_5043288450" evidence="2">
    <location>
        <begin position="26"/>
        <end position="496"/>
    </location>
</feature>
<proteinExistence type="predicted"/>
<dbReference type="EMBL" id="CP121194">
    <property type="protein sequence ID" value="XBH10738.1"/>
    <property type="molecule type" value="Genomic_DNA"/>
</dbReference>
<dbReference type="AlphaFoldDB" id="A0AAU7D0P6"/>
<sequence length="496" mass="49240">MSIRSFARKTAATLTLMAAAVPALAQQSTAVATSIVLTISTPSTTSFGEDVSGYAVVNSSDGTTLSGTVTFYDGTANICTIPVTQTTSCPPSAGTGFAAGTHLLTAVYSGDAAHLGSTSNGVYITVLPDTTTVNLTSSANPASFGQSVVLTATAQGDHAIPSGQIGFFDGTNLIAIATLNQAGVATLATSALTLGTHTITAQYAATQNFSGASTVLNQAVQPGGAIATVTTLASNVNPVSAAQNVTFTAAVSTMGESLVPTGEVTLLDGSTVLGTAPLNSLGLATFSTASLGTGSHTISASYAGNAVTAASSSTPLIEVVSASSATSQSPFTLTIAGTPTVVTGSAVNLLITVAPQTGTLQPVQLSCAGLPTESACTFGTATLPVNGGTTSLQISTMFPHSCESTTPYTQNAGLPFAGPALAGLLLLFIPRRRRKSLKGLLLVLVAACGMATLIGCGNCTDLGTRPGDYTIKIIGTSTGTASSTVITKIVLHVTVP</sequence>
<dbReference type="InterPro" id="IPR032109">
    <property type="entry name" value="Big_3_5"/>
</dbReference>
<dbReference type="KEGG" id="epl:P4G45_03150"/>
<evidence type="ECO:0000313" key="4">
    <source>
        <dbReference type="EMBL" id="XBH10738.1"/>
    </source>
</evidence>
<feature type="transmembrane region" description="Helical" evidence="1">
    <location>
        <begin position="437"/>
        <end position="455"/>
    </location>
</feature>
<evidence type="ECO:0000313" key="5">
    <source>
        <dbReference type="EMBL" id="XBH14166.1"/>
    </source>
</evidence>
<feature type="domain" description="Bacterial Ig-like" evidence="3">
    <location>
        <begin position="234"/>
        <end position="319"/>
    </location>
</feature>
<feature type="domain" description="Bacterial Ig-like" evidence="3">
    <location>
        <begin position="135"/>
        <end position="219"/>
    </location>
</feature>
<organism evidence="4">
    <name type="scientific">Edaphobacter paludis</name>
    <dbReference type="NCBI Taxonomy" id="3035702"/>
    <lineage>
        <taxon>Bacteria</taxon>
        <taxon>Pseudomonadati</taxon>
        <taxon>Acidobacteriota</taxon>
        <taxon>Terriglobia</taxon>
        <taxon>Terriglobales</taxon>
        <taxon>Acidobacteriaceae</taxon>
        <taxon>Edaphobacter</taxon>
    </lineage>
</organism>
<feature type="domain" description="Bacterial Ig-like" evidence="3">
    <location>
        <begin position="38"/>
        <end position="126"/>
    </location>
</feature>
<accession>A0AAU7D9W1</accession>
<protein>
    <submittedName>
        <fullName evidence="4">Ig-like domain-containing protein</fullName>
    </submittedName>
</protein>
<evidence type="ECO:0000259" key="3">
    <source>
        <dbReference type="Pfam" id="PF16640"/>
    </source>
</evidence>
<accession>A0AAU7D0P6</accession>
<keyword evidence="2" id="KW-0732">Signal</keyword>
<gene>
    <name evidence="4" type="ORF">P4G45_03150</name>
    <name evidence="5" type="ORF">P8936_03115</name>
</gene>
<name>A0AAU7D0P6_9BACT</name>
<dbReference type="Gene3D" id="2.60.40.10">
    <property type="entry name" value="Immunoglobulins"/>
    <property type="match status" value="3"/>
</dbReference>
<keyword evidence="1" id="KW-1133">Transmembrane helix</keyword>
<feature type="signal peptide" evidence="2">
    <location>
        <begin position="1"/>
        <end position="25"/>
    </location>
</feature>
<keyword evidence="1" id="KW-0472">Membrane</keyword>
<dbReference type="Pfam" id="PF16640">
    <property type="entry name" value="Big_3_5"/>
    <property type="match status" value="3"/>
</dbReference>
<evidence type="ECO:0000256" key="2">
    <source>
        <dbReference type="SAM" id="SignalP"/>
    </source>
</evidence>
<feature type="transmembrane region" description="Helical" evidence="1">
    <location>
        <begin position="412"/>
        <end position="430"/>
    </location>
</feature>
<dbReference type="RefSeq" id="WP_348268229.1">
    <property type="nucleotide sequence ID" value="NZ_CP121194.1"/>
</dbReference>
<evidence type="ECO:0000256" key="1">
    <source>
        <dbReference type="SAM" id="Phobius"/>
    </source>
</evidence>
<reference evidence="4" key="1">
    <citation type="submission" date="2023-03" db="EMBL/GenBank/DDBJ databases">
        <title>Edaphobacter sp.</title>
        <authorList>
            <person name="Huber K.J."/>
            <person name="Papendorf J."/>
            <person name="Pilke C."/>
            <person name="Bunk B."/>
            <person name="Sproeer C."/>
            <person name="Pester M."/>
        </authorList>
    </citation>
    <scope>NUCLEOTIDE SEQUENCE</scope>
    <source>
        <strain evidence="4">DSM 109919</strain>
        <strain evidence="5">DSM 109920</strain>
    </source>
</reference>
<dbReference type="EMBL" id="CP121195">
    <property type="protein sequence ID" value="XBH14166.1"/>
    <property type="molecule type" value="Genomic_DNA"/>
</dbReference>
<keyword evidence="1" id="KW-0812">Transmembrane</keyword>